<keyword evidence="6" id="KW-0808">Transferase</keyword>
<feature type="transmembrane region" description="Helical" evidence="5">
    <location>
        <begin position="37"/>
        <end position="58"/>
    </location>
</feature>
<keyword evidence="6" id="KW-0489">Methyltransferase</keyword>
<gene>
    <name evidence="6" type="ORF">DXV75_14980</name>
</gene>
<evidence type="ECO:0000256" key="3">
    <source>
        <dbReference type="ARBA" id="ARBA00022989"/>
    </source>
</evidence>
<keyword evidence="7" id="KW-1185">Reference proteome</keyword>
<dbReference type="EMBL" id="QRHA01000012">
    <property type="protein sequence ID" value="RDV24303.1"/>
    <property type="molecule type" value="Genomic_DNA"/>
</dbReference>
<dbReference type="PANTHER" id="PTHR43847:SF1">
    <property type="entry name" value="BLL3993 PROTEIN"/>
    <property type="match status" value="1"/>
</dbReference>
<comment type="caution">
    <text evidence="6">The sequence shown here is derived from an EMBL/GenBank/DDBJ whole genome shotgun (WGS) entry which is preliminary data.</text>
</comment>
<evidence type="ECO:0000256" key="4">
    <source>
        <dbReference type="ARBA" id="ARBA00023136"/>
    </source>
</evidence>
<organism evidence="6 7">
    <name type="scientific">Alteromonas aestuariivivens</name>
    <dbReference type="NCBI Taxonomy" id="1938339"/>
    <lineage>
        <taxon>Bacteria</taxon>
        <taxon>Pseudomonadati</taxon>
        <taxon>Pseudomonadota</taxon>
        <taxon>Gammaproteobacteria</taxon>
        <taxon>Alteromonadales</taxon>
        <taxon>Alteromonadaceae</taxon>
        <taxon>Alteromonas/Salinimonas group</taxon>
        <taxon>Alteromonas</taxon>
    </lineage>
</organism>
<proteinExistence type="predicted"/>
<dbReference type="RefSeq" id="WP_115594233.1">
    <property type="nucleotide sequence ID" value="NZ_QRHA01000012.1"/>
</dbReference>
<dbReference type="Proteomes" id="UP000256561">
    <property type="component" value="Unassembled WGS sequence"/>
</dbReference>
<name>A0A3D8M3J7_9ALTE</name>
<sequence length="151" mass="17491">MRKLELKIPPVVVLLLTLLMAWQIARSQLLPLPSFFQATGCVIILLGCTFVFNGAYTFRKHKTTLDPRNPDKTSQLVKSGAFKYTRNPMYLGMLFIQLGAVGVLQEGFSLVSVPILMAYLQKFQIRPEERQMRRLFGQVYKDYCKQTRRWL</sequence>
<comment type="subcellular location">
    <subcellularLocation>
        <location evidence="1">Endomembrane system</location>
        <topology evidence="1">Multi-pass membrane protein</topology>
    </subcellularLocation>
</comment>
<evidence type="ECO:0000313" key="6">
    <source>
        <dbReference type="EMBL" id="RDV24303.1"/>
    </source>
</evidence>
<evidence type="ECO:0000313" key="7">
    <source>
        <dbReference type="Proteomes" id="UP000256561"/>
    </source>
</evidence>
<reference evidence="7" key="1">
    <citation type="submission" date="2018-08" db="EMBL/GenBank/DDBJ databases">
        <authorList>
            <person name="Zhang J."/>
            <person name="Du Z.-J."/>
        </authorList>
    </citation>
    <scope>NUCLEOTIDE SEQUENCE [LARGE SCALE GENOMIC DNA]</scope>
    <source>
        <strain evidence="7">KCTC 52655</strain>
    </source>
</reference>
<dbReference type="PANTHER" id="PTHR43847">
    <property type="entry name" value="BLL3993 PROTEIN"/>
    <property type="match status" value="1"/>
</dbReference>
<protein>
    <submittedName>
        <fullName evidence="6">Isoprenylcysteine carboxylmethyltransferase family protein</fullName>
    </submittedName>
</protein>
<dbReference type="InterPro" id="IPR007318">
    <property type="entry name" value="Phopholipid_MeTrfase"/>
</dbReference>
<dbReference type="GO" id="GO:0012505">
    <property type="term" value="C:endomembrane system"/>
    <property type="evidence" value="ECO:0007669"/>
    <property type="project" value="UniProtKB-SubCell"/>
</dbReference>
<evidence type="ECO:0000256" key="2">
    <source>
        <dbReference type="ARBA" id="ARBA00022692"/>
    </source>
</evidence>
<keyword evidence="3 5" id="KW-1133">Transmembrane helix</keyword>
<evidence type="ECO:0000256" key="1">
    <source>
        <dbReference type="ARBA" id="ARBA00004127"/>
    </source>
</evidence>
<feature type="transmembrane region" description="Helical" evidence="5">
    <location>
        <begin position="93"/>
        <end position="120"/>
    </location>
</feature>
<dbReference type="Gene3D" id="1.20.120.1630">
    <property type="match status" value="1"/>
</dbReference>
<dbReference type="AlphaFoldDB" id="A0A3D8M3J7"/>
<evidence type="ECO:0000256" key="5">
    <source>
        <dbReference type="SAM" id="Phobius"/>
    </source>
</evidence>
<dbReference type="Pfam" id="PF04191">
    <property type="entry name" value="PEMT"/>
    <property type="match status" value="1"/>
</dbReference>
<dbReference type="InterPro" id="IPR052527">
    <property type="entry name" value="Metal_cation-efflux_comp"/>
</dbReference>
<accession>A0A3D8M3J7</accession>
<dbReference type="GO" id="GO:0008168">
    <property type="term" value="F:methyltransferase activity"/>
    <property type="evidence" value="ECO:0007669"/>
    <property type="project" value="UniProtKB-KW"/>
</dbReference>
<dbReference type="GO" id="GO:0032259">
    <property type="term" value="P:methylation"/>
    <property type="evidence" value="ECO:0007669"/>
    <property type="project" value="UniProtKB-KW"/>
</dbReference>
<dbReference type="OrthoDB" id="9811969at2"/>
<keyword evidence="2 5" id="KW-0812">Transmembrane</keyword>
<keyword evidence="4 5" id="KW-0472">Membrane</keyword>